<evidence type="ECO:0000313" key="3">
    <source>
        <dbReference type="Proteomes" id="UP001140172"/>
    </source>
</evidence>
<feature type="region of interest" description="Disordered" evidence="1">
    <location>
        <begin position="343"/>
        <end position="417"/>
    </location>
</feature>
<name>A0A9W8H8J0_9FUNG</name>
<dbReference type="AlphaFoldDB" id="A0A9W8H8J0"/>
<feature type="region of interest" description="Disordered" evidence="1">
    <location>
        <begin position="291"/>
        <end position="331"/>
    </location>
</feature>
<sequence>MDSESEADEVLSPVQRAQRVAGTYSASHQLSSQSPRSRSQSQSQSQSLSQSQSQQRPGDQVSPIRSLTEALALSPRGAVNRQYPQSQRQQRSMTAFGIRTGRGQSSGSGSGDSGDGAMTAGDGNGGSSGAELMLQNVLARVNQVYRCCERVLQLQEHSSLRIEHLEEAVERINQSLTPLAAASAAAATSSAALAEHTTDTGSYTESAFQAGQGHMDIMAVSGNTVAGLGRSPMHQGRDRYASPSPGYVSPTVESSGHSFMHQVSTSAPAGLQSSPRSATSSVYRNPYQHLHVRSTPYSGQTSPRTPATARGHIFGGGSLTTPAATTGHAAGSGVSQAYLPQQLSQAHHQSHYHQQQHRRHRDSISRRSPPNHRVYRPDSSRHTQQSLAGSGWPPHQPPMQQPQRDTAGEPADYGSTQPQLRSFQLSHPNSAAAFGQGFQSATGSAGSMHPQTYSAHQQQQMQDVAGYPSTGMKRQRVGDGIGAAGMSTGASGLGSGSGSGGGSTGRARLREPRWALEGRAPAAAAAAGVGDRNPDARPTNAWLTGQRHYKTGQLRLLTLDSFYPSDTAMLQVFREHDDFTPEQIEQYGSTLLSWARGWLRYNRNAVLRHLLLSKGTLPLEQLAEVLQQDMQSREDFTTPENLRRCALLRATHYEWHASRKMGNKSASVFRDYESALREIQSLPTVAEQEARWEAVLQEEQVRRAAFIRDSRQTTTTDAAAEAAADVAADATTDAAAGGSGSGSGSTPAVAGARGRRRGSSMLQAAGTSMSSSSSSSLASVVATGHISRQQSMDWPAYQAAETSSAGPRDFAQQHQQHFSLQQHQQQQQRYSQHHHQQQQRYSQQQHHHHLVSGDSGNTDMYAAVGKDDDSEMSVNISPEPGNR</sequence>
<accession>A0A9W8H8J0</accession>
<keyword evidence="3" id="KW-1185">Reference proteome</keyword>
<reference evidence="2" key="1">
    <citation type="submission" date="2022-07" db="EMBL/GenBank/DDBJ databases">
        <title>Phylogenomic reconstructions and comparative analyses of Kickxellomycotina fungi.</title>
        <authorList>
            <person name="Reynolds N.K."/>
            <person name="Stajich J.E."/>
            <person name="Barry K."/>
            <person name="Grigoriev I.V."/>
            <person name="Crous P."/>
            <person name="Smith M.E."/>
        </authorList>
    </citation>
    <scope>NUCLEOTIDE SEQUENCE</scope>
    <source>
        <strain evidence="2">BCRC 34489</strain>
    </source>
</reference>
<feature type="region of interest" description="Disordered" evidence="1">
    <location>
        <begin position="792"/>
        <end position="883"/>
    </location>
</feature>
<feature type="compositionally biased region" description="Gly residues" evidence="1">
    <location>
        <begin position="491"/>
        <end position="504"/>
    </location>
</feature>
<comment type="caution">
    <text evidence="2">The sequence shown here is derived from an EMBL/GenBank/DDBJ whole genome shotgun (WGS) entry which is preliminary data.</text>
</comment>
<feature type="compositionally biased region" description="Low complexity" evidence="1">
    <location>
        <begin position="29"/>
        <end position="57"/>
    </location>
</feature>
<feature type="compositionally biased region" description="Polar residues" evidence="1">
    <location>
        <begin position="295"/>
        <end position="305"/>
    </location>
</feature>
<feature type="compositionally biased region" description="Gly residues" evidence="1">
    <location>
        <begin position="104"/>
        <end position="114"/>
    </location>
</feature>
<feature type="compositionally biased region" description="Polar residues" evidence="1">
    <location>
        <begin position="437"/>
        <end position="462"/>
    </location>
</feature>
<dbReference type="EMBL" id="JANBUM010000365">
    <property type="protein sequence ID" value="KAJ2778194.1"/>
    <property type="molecule type" value="Genomic_DNA"/>
</dbReference>
<dbReference type="OrthoDB" id="5576941at2759"/>
<evidence type="ECO:0000313" key="2">
    <source>
        <dbReference type="EMBL" id="KAJ2778194.1"/>
    </source>
</evidence>
<feature type="region of interest" description="Disordered" evidence="1">
    <location>
        <begin position="479"/>
        <end position="507"/>
    </location>
</feature>
<feature type="compositionally biased region" description="Basic residues" evidence="1">
    <location>
        <begin position="348"/>
        <end position="361"/>
    </location>
</feature>
<feature type="region of interest" description="Disordered" evidence="1">
    <location>
        <begin position="1"/>
        <end position="126"/>
    </location>
</feature>
<evidence type="ECO:0000256" key="1">
    <source>
        <dbReference type="SAM" id="MobiDB-lite"/>
    </source>
</evidence>
<feature type="region of interest" description="Disordered" evidence="1">
    <location>
        <begin position="733"/>
        <end position="775"/>
    </location>
</feature>
<gene>
    <name evidence="2" type="ORF">GGI15_004251</name>
</gene>
<feature type="compositionally biased region" description="Low complexity" evidence="1">
    <location>
        <begin position="85"/>
        <end position="103"/>
    </location>
</feature>
<organism evidence="2 3">
    <name type="scientific">Coemansia interrupta</name>
    <dbReference type="NCBI Taxonomy" id="1126814"/>
    <lineage>
        <taxon>Eukaryota</taxon>
        <taxon>Fungi</taxon>
        <taxon>Fungi incertae sedis</taxon>
        <taxon>Zoopagomycota</taxon>
        <taxon>Kickxellomycotina</taxon>
        <taxon>Kickxellomycetes</taxon>
        <taxon>Kickxellales</taxon>
        <taxon>Kickxellaceae</taxon>
        <taxon>Coemansia</taxon>
    </lineage>
</organism>
<protein>
    <submittedName>
        <fullName evidence="2">Uncharacterized protein</fullName>
    </submittedName>
</protein>
<proteinExistence type="predicted"/>
<feature type="compositionally biased region" description="Low complexity" evidence="1">
    <location>
        <begin position="320"/>
        <end position="331"/>
    </location>
</feature>
<feature type="region of interest" description="Disordered" evidence="1">
    <location>
        <begin position="232"/>
        <end position="257"/>
    </location>
</feature>
<dbReference type="Proteomes" id="UP001140172">
    <property type="component" value="Unassembled WGS sequence"/>
</dbReference>
<feature type="compositionally biased region" description="Low complexity" evidence="1">
    <location>
        <begin position="812"/>
        <end position="830"/>
    </location>
</feature>
<feature type="region of interest" description="Disordered" evidence="1">
    <location>
        <begin position="434"/>
        <end position="462"/>
    </location>
</feature>